<evidence type="ECO:0000313" key="3">
    <source>
        <dbReference type="Proteomes" id="UP000188268"/>
    </source>
</evidence>
<proteinExistence type="predicted"/>
<keyword evidence="3" id="KW-1185">Reference proteome</keyword>
<evidence type="ECO:0000313" key="2">
    <source>
        <dbReference type="EMBL" id="OMO84289.1"/>
    </source>
</evidence>
<comment type="caution">
    <text evidence="2">The sequence shown here is derived from an EMBL/GenBank/DDBJ whole genome shotgun (WGS) entry which is preliminary data.</text>
</comment>
<organism evidence="2 3">
    <name type="scientific">Corchorus capsularis</name>
    <name type="common">Jute</name>
    <dbReference type="NCBI Taxonomy" id="210143"/>
    <lineage>
        <taxon>Eukaryota</taxon>
        <taxon>Viridiplantae</taxon>
        <taxon>Streptophyta</taxon>
        <taxon>Embryophyta</taxon>
        <taxon>Tracheophyta</taxon>
        <taxon>Spermatophyta</taxon>
        <taxon>Magnoliopsida</taxon>
        <taxon>eudicotyledons</taxon>
        <taxon>Gunneridae</taxon>
        <taxon>Pentapetalae</taxon>
        <taxon>rosids</taxon>
        <taxon>malvids</taxon>
        <taxon>Malvales</taxon>
        <taxon>Malvaceae</taxon>
        <taxon>Grewioideae</taxon>
        <taxon>Apeibeae</taxon>
        <taxon>Corchorus</taxon>
    </lineage>
</organism>
<dbReference type="AlphaFoldDB" id="A0A1R3INX0"/>
<dbReference type="EMBL" id="AWWV01009735">
    <property type="protein sequence ID" value="OMO84289.1"/>
    <property type="molecule type" value="Genomic_DNA"/>
</dbReference>
<keyword evidence="1" id="KW-0812">Transmembrane</keyword>
<evidence type="ECO:0000256" key="1">
    <source>
        <dbReference type="SAM" id="Phobius"/>
    </source>
</evidence>
<feature type="transmembrane region" description="Helical" evidence="1">
    <location>
        <begin position="21"/>
        <end position="41"/>
    </location>
</feature>
<gene>
    <name evidence="2" type="ORF">CCACVL1_10899</name>
</gene>
<keyword evidence="1" id="KW-0472">Membrane</keyword>
<protein>
    <submittedName>
        <fullName evidence="2">Uncharacterized protein</fullName>
    </submittedName>
</protein>
<dbReference type="Gramene" id="OMO84289">
    <property type="protein sequence ID" value="OMO84289"/>
    <property type="gene ID" value="CCACVL1_10899"/>
</dbReference>
<keyword evidence="1" id="KW-1133">Transmembrane helix</keyword>
<accession>A0A1R3INX0</accession>
<sequence>MAKGTTRRVTKPLINADSMELMVACVKMPTLIFLLELFQAYRTIPAVFFILM</sequence>
<dbReference type="Proteomes" id="UP000188268">
    <property type="component" value="Unassembled WGS sequence"/>
</dbReference>
<name>A0A1R3INX0_COCAP</name>
<feature type="non-terminal residue" evidence="2">
    <location>
        <position position="52"/>
    </location>
</feature>
<reference evidence="2 3" key="1">
    <citation type="submission" date="2013-09" db="EMBL/GenBank/DDBJ databases">
        <title>Corchorus capsularis genome sequencing.</title>
        <authorList>
            <person name="Alam M."/>
            <person name="Haque M.S."/>
            <person name="Islam M.S."/>
            <person name="Emdad E.M."/>
            <person name="Islam M.M."/>
            <person name="Ahmed B."/>
            <person name="Halim A."/>
            <person name="Hossen Q.M.M."/>
            <person name="Hossain M.Z."/>
            <person name="Ahmed R."/>
            <person name="Khan M.M."/>
            <person name="Islam R."/>
            <person name="Rashid M.M."/>
            <person name="Khan S.A."/>
            <person name="Rahman M.S."/>
            <person name="Alam M."/>
        </authorList>
    </citation>
    <scope>NUCLEOTIDE SEQUENCE [LARGE SCALE GENOMIC DNA]</scope>
    <source>
        <strain evidence="3">cv. CVL-1</strain>
        <tissue evidence="2">Whole seedling</tissue>
    </source>
</reference>